<keyword evidence="2" id="KW-0067">ATP-binding</keyword>
<reference evidence="5 6" key="1">
    <citation type="submission" date="2017-08" db="EMBL/GenBank/DDBJ databases">
        <title>WGS of Clinical strains of the CDC Group NO-1 linked to zoonotic infections in humans.</title>
        <authorList>
            <person name="Bernier A.-M."/>
            <person name="Bernard K."/>
        </authorList>
    </citation>
    <scope>NUCLEOTIDE SEQUENCE [LARGE SCALE GENOMIC DNA]</scope>
    <source>
        <strain evidence="5 6">NML79-0751</strain>
    </source>
</reference>
<sequence>MPEHRKQAAHAAGAGAHLGEHPHPLAPCQAAAKPAQQPPASGRHGRAAATVCQCRGPGRATPAPLPEPHRLRRNRQRQSPHRPGSRDRADHARAGRRHPAHPRSTGPRAARHPGRAGLARRARHRHAVRPRANARGQLMTDTLQPQAAGFAPPPLPSAPRPQPGPCTNAPLGELCAILQALHEGRRVQASEQLLGVARQIYREARLLSPASQARHAELARHLYLQAMRLRQTGASPADAPAPQPPASGTPAPQPQQPQPGAAGLHAIAGQAPLKALLRARFVYPLQQPQRARRYRQSAAGGLLLFGPPGTGKTHIARCLAEELGVPAYVIHPCSLLSKWMGDSEKQLAQLFAQARQHPASLIFIDEIDTLAPARDGSADTSQAMQRLLAQLLVELDGFERKPGQLIFMGATNRPWDVDAALLRPGRFDALAYVGLPDQAARQELLRSQLQALPIAPGLDWEGLARRLHGRSAADIVAIALHAARLAFMQSVRRQCDVPLQARHILLAAGRLHHGAAPALMARFSRFAREHGLPPIASEAA</sequence>
<dbReference type="PANTHER" id="PTHR23077">
    <property type="entry name" value="AAA-FAMILY ATPASE"/>
    <property type="match status" value="1"/>
</dbReference>
<feature type="compositionally biased region" description="Low complexity" evidence="3">
    <location>
        <begin position="26"/>
        <end position="40"/>
    </location>
</feature>
<dbReference type="SUPFAM" id="SSF52540">
    <property type="entry name" value="P-loop containing nucleoside triphosphate hydrolases"/>
    <property type="match status" value="1"/>
</dbReference>
<proteinExistence type="predicted"/>
<feature type="compositionally biased region" description="Pro residues" evidence="3">
    <location>
        <begin position="151"/>
        <end position="164"/>
    </location>
</feature>
<dbReference type="InterPro" id="IPR003593">
    <property type="entry name" value="AAA+_ATPase"/>
</dbReference>
<protein>
    <recommendedName>
        <fullName evidence="4">AAA+ ATPase domain-containing protein</fullName>
    </recommendedName>
</protein>
<dbReference type="Gene3D" id="3.40.50.300">
    <property type="entry name" value="P-loop containing nucleotide triphosphate hydrolases"/>
    <property type="match status" value="1"/>
</dbReference>
<evidence type="ECO:0000259" key="4">
    <source>
        <dbReference type="SMART" id="SM00382"/>
    </source>
</evidence>
<evidence type="ECO:0000313" key="5">
    <source>
        <dbReference type="EMBL" id="PAT40622.1"/>
    </source>
</evidence>
<feature type="compositionally biased region" description="Basic residues" evidence="3">
    <location>
        <begin position="70"/>
        <end position="80"/>
    </location>
</feature>
<evidence type="ECO:0000256" key="2">
    <source>
        <dbReference type="ARBA" id="ARBA00022840"/>
    </source>
</evidence>
<evidence type="ECO:0000256" key="3">
    <source>
        <dbReference type="SAM" id="MobiDB-lite"/>
    </source>
</evidence>
<dbReference type="GO" id="GO:0016887">
    <property type="term" value="F:ATP hydrolysis activity"/>
    <property type="evidence" value="ECO:0007669"/>
    <property type="project" value="InterPro"/>
</dbReference>
<evidence type="ECO:0000256" key="1">
    <source>
        <dbReference type="ARBA" id="ARBA00022741"/>
    </source>
</evidence>
<dbReference type="EMBL" id="NSJD01000004">
    <property type="protein sequence ID" value="PAT40622.1"/>
    <property type="molecule type" value="Genomic_DNA"/>
</dbReference>
<name>A0A2A2ASF5_9BURK</name>
<comment type="caution">
    <text evidence="5">The sequence shown here is derived from an EMBL/GenBank/DDBJ whole genome shotgun (WGS) entry which is preliminary data.</text>
</comment>
<feature type="compositionally biased region" description="Basic and acidic residues" evidence="3">
    <location>
        <begin position="84"/>
        <end position="93"/>
    </location>
</feature>
<dbReference type="PANTHER" id="PTHR23077:SF171">
    <property type="entry name" value="NUCLEAR VALOSIN-CONTAINING PROTEIN-LIKE"/>
    <property type="match status" value="1"/>
</dbReference>
<evidence type="ECO:0000313" key="6">
    <source>
        <dbReference type="Proteomes" id="UP000218644"/>
    </source>
</evidence>
<feature type="region of interest" description="Disordered" evidence="3">
    <location>
        <begin position="1"/>
        <end position="167"/>
    </location>
</feature>
<dbReference type="Gene3D" id="1.10.8.60">
    <property type="match status" value="1"/>
</dbReference>
<keyword evidence="1" id="KW-0547">Nucleotide-binding</keyword>
<organism evidence="5 6">
    <name type="scientific">Vandammella animalimorsus</name>
    <dbReference type="NCBI Taxonomy" id="2029117"/>
    <lineage>
        <taxon>Bacteria</taxon>
        <taxon>Pseudomonadati</taxon>
        <taxon>Pseudomonadota</taxon>
        <taxon>Betaproteobacteria</taxon>
        <taxon>Burkholderiales</taxon>
        <taxon>Comamonadaceae</taxon>
        <taxon>Vandammella</taxon>
    </lineage>
</organism>
<dbReference type="AlphaFoldDB" id="A0A2A2ASF5"/>
<dbReference type="InterPro" id="IPR050168">
    <property type="entry name" value="AAA_ATPase_domain"/>
</dbReference>
<accession>A0A2A2ASF5</accession>
<dbReference type="InterPro" id="IPR027417">
    <property type="entry name" value="P-loop_NTPase"/>
</dbReference>
<dbReference type="Proteomes" id="UP000218644">
    <property type="component" value="Unassembled WGS sequence"/>
</dbReference>
<dbReference type="GO" id="GO:0005524">
    <property type="term" value="F:ATP binding"/>
    <property type="evidence" value="ECO:0007669"/>
    <property type="project" value="UniProtKB-KW"/>
</dbReference>
<feature type="domain" description="AAA+ ATPase" evidence="4">
    <location>
        <begin position="298"/>
        <end position="437"/>
    </location>
</feature>
<dbReference type="SMART" id="SM00382">
    <property type="entry name" value="AAA"/>
    <property type="match status" value="1"/>
</dbReference>
<dbReference type="FunFam" id="3.40.50.300:FF:000061">
    <property type="entry name" value="ATPase family, AAA domain-containing 2"/>
    <property type="match status" value="1"/>
</dbReference>
<dbReference type="InterPro" id="IPR003959">
    <property type="entry name" value="ATPase_AAA_core"/>
</dbReference>
<feature type="compositionally biased region" description="Basic residues" evidence="3">
    <location>
        <begin position="109"/>
        <end position="129"/>
    </location>
</feature>
<gene>
    <name evidence="5" type="ORF">CK623_04395</name>
</gene>
<dbReference type="Pfam" id="PF00004">
    <property type="entry name" value="AAA"/>
    <property type="match status" value="1"/>
</dbReference>
<feature type="region of interest" description="Disordered" evidence="3">
    <location>
        <begin position="233"/>
        <end position="262"/>
    </location>
</feature>
<feature type="compositionally biased region" description="Pro residues" evidence="3">
    <location>
        <begin position="239"/>
        <end position="257"/>
    </location>
</feature>